<sequence length="107" mass="12779">MGESTRMIDVEKLISYSEDLVAVLKDRKDITNATQCLQHFTDLRSHCDSDSKEVYRLLQEYEEKIEACKKKTEQAKSEVVDCAEMDYLQKEFQEEFEKERQLKEEFR</sequence>
<evidence type="ECO:0000313" key="3">
    <source>
        <dbReference type="Proteomes" id="UP000436088"/>
    </source>
</evidence>
<dbReference type="GO" id="GO:0051983">
    <property type="term" value="P:regulation of chromosome segregation"/>
    <property type="evidence" value="ECO:0007669"/>
    <property type="project" value="InterPro"/>
</dbReference>
<proteinExistence type="predicted"/>
<dbReference type="InterPro" id="IPR044951">
    <property type="entry name" value="SPC24-like"/>
</dbReference>
<reference evidence="2" key="1">
    <citation type="submission" date="2019-09" db="EMBL/GenBank/DDBJ databases">
        <title>Draft genome information of white flower Hibiscus syriacus.</title>
        <authorList>
            <person name="Kim Y.-M."/>
        </authorList>
    </citation>
    <scope>NUCLEOTIDE SEQUENCE [LARGE SCALE GENOMIC DNA]</scope>
    <source>
        <strain evidence="2">YM2019G1</strain>
    </source>
</reference>
<feature type="coiled-coil region" evidence="1">
    <location>
        <begin position="51"/>
        <end position="105"/>
    </location>
</feature>
<name>A0A6A2ZEB1_HIBSY</name>
<comment type="caution">
    <text evidence="2">The sequence shown here is derived from an EMBL/GenBank/DDBJ whole genome shotgun (WGS) entry which is preliminary data.</text>
</comment>
<accession>A0A6A2ZEB1</accession>
<dbReference type="Proteomes" id="UP000436088">
    <property type="component" value="Unassembled WGS sequence"/>
</dbReference>
<evidence type="ECO:0000256" key="1">
    <source>
        <dbReference type="SAM" id="Coils"/>
    </source>
</evidence>
<keyword evidence="3" id="KW-1185">Reference proteome</keyword>
<keyword evidence="1" id="KW-0175">Coiled coil</keyword>
<dbReference type="PANTHER" id="PTHR35730">
    <property type="entry name" value="KINETOCHORE PROTEIN SPC24 HOMOLOG-RELATED"/>
    <property type="match status" value="1"/>
</dbReference>
<protein>
    <submittedName>
        <fullName evidence="2">GRAS family transcription factor</fullName>
    </submittedName>
</protein>
<gene>
    <name evidence="2" type="ORF">F3Y22_tig00110895pilonHSYRG00216</name>
</gene>
<dbReference type="AlphaFoldDB" id="A0A6A2ZEB1"/>
<dbReference type="PANTHER" id="PTHR35730:SF2">
    <property type="entry name" value="KINETOCHORE PROTEIN SPC24 HOMOLOG-RELATED"/>
    <property type="match status" value="1"/>
</dbReference>
<evidence type="ECO:0000313" key="2">
    <source>
        <dbReference type="EMBL" id="KAE8690384.1"/>
    </source>
</evidence>
<dbReference type="EMBL" id="VEPZ02001152">
    <property type="protein sequence ID" value="KAE8690384.1"/>
    <property type="molecule type" value="Genomic_DNA"/>
</dbReference>
<organism evidence="2 3">
    <name type="scientific">Hibiscus syriacus</name>
    <name type="common">Rose of Sharon</name>
    <dbReference type="NCBI Taxonomy" id="106335"/>
    <lineage>
        <taxon>Eukaryota</taxon>
        <taxon>Viridiplantae</taxon>
        <taxon>Streptophyta</taxon>
        <taxon>Embryophyta</taxon>
        <taxon>Tracheophyta</taxon>
        <taxon>Spermatophyta</taxon>
        <taxon>Magnoliopsida</taxon>
        <taxon>eudicotyledons</taxon>
        <taxon>Gunneridae</taxon>
        <taxon>Pentapetalae</taxon>
        <taxon>rosids</taxon>
        <taxon>malvids</taxon>
        <taxon>Malvales</taxon>
        <taxon>Malvaceae</taxon>
        <taxon>Malvoideae</taxon>
        <taxon>Hibiscus</taxon>
    </lineage>
</organism>